<dbReference type="PANTHER" id="PTHR24422:SF27">
    <property type="entry name" value="PROTEIN-GLUTAMATE O-METHYLTRANSFERASE"/>
    <property type="match status" value="1"/>
</dbReference>
<dbReference type="GO" id="GO:0006935">
    <property type="term" value="P:chemotaxis"/>
    <property type="evidence" value="ECO:0007669"/>
    <property type="project" value="InterPro"/>
</dbReference>
<dbReference type="Gene3D" id="3.30.565.10">
    <property type="entry name" value="Histidine kinase-like ATPase, C-terminal domain"/>
    <property type="match status" value="1"/>
</dbReference>
<dbReference type="AlphaFoldDB" id="A0A833JA70"/>
<dbReference type="InterPro" id="IPR000780">
    <property type="entry name" value="CheR_MeTrfase"/>
</dbReference>
<protein>
    <recommendedName>
        <fullName evidence="5">Blue-light-activated histidine kinase</fullName>
        <ecNumber evidence="4">2.1.1.80</ecNumber>
        <ecNumber evidence="3">2.7.13.3</ecNumber>
    </recommendedName>
</protein>
<evidence type="ECO:0000256" key="12">
    <source>
        <dbReference type="ARBA" id="ARBA00022679"/>
    </source>
</evidence>
<dbReference type="SUPFAM" id="SSF55785">
    <property type="entry name" value="PYP-like sensor domain (PAS domain)"/>
    <property type="match status" value="2"/>
</dbReference>
<dbReference type="Gene3D" id="3.40.50.150">
    <property type="entry name" value="Vaccinia Virus protein VP39"/>
    <property type="match status" value="1"/>
</dbReference>
<dbReference type="Pfam" id="PF13596">
    <property type="entry name" value="PAS_10"/>
    <property type="match status" value="1"/>
</dbReference>
<dbReference type="Gene3D" id="3.30.450.20">
    <property type="entry name" value="PAS domain"/>
    <property type="match status" value="2"/>
</dbReference>
<dbReference type="InterPro" id="IPR001610">
    <property type="entry name" value="PAC"/>
</dbReference>
<comment type="catalytic activity">
    <reaction evidence="1">
        <text>ATP + protein L-histidine = ADP + protein N-phospho-L-histidine.</text>
        <dbReference type="EC" id="2.7.13.3"/>
    </reaction>
</comment>
<keyword evidence="11" id="KW-0288">FMN</keyword>
<dbReference type="NCBIfam" id="TIGR00229">
    <property type="entry name" value="sensory_box"/>
    <property type="match status" value="1"/>
</dbReference>
<dbReference type="PRINTS" id="PR00996">
    <property type="entry name" value="CHERMTFRASE"/>
</dbReference>
<dbReference type="InterPro" id="IPR035965">
    <property type="entry name" value="PAS-like_dom_sf"/>
</dbReference>
<dbReference type="GO" id="GO:0008983">
    <property type="term" value="F:protein-glutamate O-methyltransferase activity"/>
    <property type="evidence" value="ECO:0007669"/>
    <property type="project" value="UniProtKB-EC"/>
</dbReference>
<dbReference type="InterPro" id="IPR011102">
    <property type="entry name" value="Sig_transdc_His_kinase_HWE"/>
</dbReference>
<evidence type="ECO:0000256" key="13">
    <source>
        <dbReference type="ARBA" id="ARBA00022691"/>
    </source>
</evidence>
<accession>A0A833JA70</accession>
<evidence type="ECO:0000256" key="3">
    <source>
        <dbReference type="ARBA" id="ARBA00012438"/>
    </source>
</evidence>
<evidence type="ECO:0000313" key="24">
    <source>
        <dbReference type="EMBL" id="KAB7786490.1"/>
    </source>
</evidence>
<comment type="catalytic activity">
    <reaction evidence="2">
        <text>L-glutamyl-[protein] + S-adenosyl-L-methionine = [protein]-L-glutamate 5-O-methyl ester + S-adenosyl-L-homocysteine</text>
        <dbReference type="Rhea" id="RHEA:24452"/>
        <dbReference type="Rhea" id="RHEA-COMP:10208"/>
        <dbReference type="Rhea" id="RHEA-COMP:10311"/>
        <dbReference type="ChEBI" id="CHEBI:29973"/>
        <dbReference type="ChEBI" id="CHEBI:57856"/>
        <dbReference type="ChEBI" id="CHEBI:59789"/>
        <dbReference type="ChEBI" id="CHEBI:82795"/>
        <dbReference type="EC" id="2.1.1.80"/>
    </reaction>
</comment>
<dbReference type="GO" id="GO:0005524">
    <property type="term" value="F:ATP binding"/>
    <property type="evidence" value="ECO:0007669"/>
    <property type="project" value="UniProtKB-KW"/>
</dbReference>
<dbReference type="EC" id="2.7.13.3" evidence="3"/>
<dbReference type="CDD" id="cd00130">
    <property type="entry name" value="PAS"/>
    <property type="match status" value="1"/>
</dbReference>
<evidence type="ECO:0000259" key="21">
    <source>
        <dbReference type="PROSITE" id="PS50113"/>
    </source>
</evidence>
<dbReference type="Pfam" id="PF08447">
    <property type="entry name" value="PAS_3"/>
    <property type="match status" value="1"/>
</dbReference>
<evidence type="ECO:0000256" key="14">
    <source>
        <dbReference type="ARBA" id="ARBA00022741"/>
    </source>
</evidence>
<keyword evidence="8" id="KW-0489">Methyltransferase</keyword>
<evidence type="ECO:0000256" key="20">
    <source>
        <dbReference type="SAM" id="MobiDB-lite"/>
    </source>
</evidence>
<feature type="region of interest" description="Disordered" evidence="20">
    <location>
        <begin position="666"/>
        <end position="690"/>
    </location>
</feature>
<dbReference type="InterPro" id="IPR050903">
    <property type="entry name" value="Bact_Chemotaxis_MeTrfase"/>
</dbReference>
<comment type="caution">
    <text evidence="19">Lacks conserved residue(s) required for the propagation of feature annotation.</text>
</comment>
<comment type="caution">
    <text evidence="24">The sequence shown here is derived from an EMBL/GenBank/DDBJ whole genome shotgun (WGS) entry which is preliminary data.</text>
</comment>
<dbReference type="SUPFAM" id="SSF53335">
    <property type="entry name" value="S-adenosyl-L-methionine-dependent methyltransferases"/>
    <property type="match status" value="1"/>
</dbReference>
<keyword evidence="17" id="KW-0157">Chromophore</keyword>
<evidence type="ECO:0000256" key="6">
    <source>
        <dbReference type="ARBA" id="ARBA00022543"/>
    </source>
</evidence>
<dbReference type="InterPro" id="IPR036804">
    <property type="entry name" value="CheR_N_sf"/>
</dbReference>
<dbReference type="InterPro" id="IPR000014">
    <property type="entry name" value="PAS"/>
</dbReference>
<dbReference type="InterPro" id="IPR022642">
    <property type="entry name" value="CheR_C"/>
</dbReference>
<evidence type="ECO:0000256" key="4">
    <source>
        <dbReference type="ARBA" id="ARBA00012534"/>
    </source>
</evidence>
<evidence type="ECO:0000256" key="9">
    <source>
        <dbReference type="ARBA" id="ARBA00022606"/>
    </source>
</evidence>
<evidence type="ECO:0000256" key="5">
    <source>
        <dbReference type="ARBA" id="ARBA00021740"/>
    </source>
</evidence>
<evidence type="ECO:0000256" key="11">
    <source>
        <dbReference type="ARBA" id="ARBA00022643"/>
    </source>
</evidence>
<keyword evidence="9" id="KW-0716">Sensory transduction</keyword>
<keyword evidence="14" id="KW-0547">Nucleotide-binding</keyword>
<dbReference type="Gene3D" id="3.40.50.180">
    <property type="entry name" value="Methylesterase CheB, C-terminal domain"/>
    <property type="match status" value="1"/>
</dbReference>
<evidence type="ECO:0000313" key="25">
    <source>
        <dbReference type="Proteomes" id="UP000469949"/>
    </source>
</evidence>
<evidence type="ECO:0000256" key="19">
    <source>
        <dbReference type="PROSITE-ProRule" id="PRU00050"/>
    </source>
</evidence>
<dbReference type="InterPro" id="IPR036890">
    <property type="entry name" value="HATPase_C_sf"/>
</dbReference>
<dbReference type="Proteomes" id="UP000469949">
    <property type="component" value="Unassembled WGS sequence"/>
</dbReference>
<dbReference type="InterPro" id="IPR029063">
    <property type="entry name" value="SAM-dependent_MTases_sf"/>
</dbReference>
<dbReference type="SMART" id="SM00086">
    <property type="entry name" value="PAC"/>
    <property type="match status" value="2"/>
</dbReference>
<keyword evidence="15" id="KW-0418">Kinase</keyword>
<evidence type="ECO:0000259" key="23">
    <source>
        <dbReference type="PROSITE" id="PS50123"/>
    </source>
</evidence>
<dbReference type="SUPFAM" id="SSF57997">
    <property type="entry name" value="Tropomyosin"/>
    <property type="match status" value="1"/>
</dbReference>
<keyword evidence="6" id="KW-0600">Photoreceptor protein</keyword>
<evidence type="ECO:0000256" key="1">
    <source>
        <dbReference type="ARBA" id="ARBA00000085"/>
    </source>
</evidence>
<reference evidence="24 25" key="1">
    <citation type="submission" date="2019-10" db="EMBL/GenBank/DDBJ databases">
        <title>Draft Genome Sequence of the Caffeine Degrading Methylotroph Methylorubrum populi PINKEL.</title>
        <authorList>
            <person name="Dawson S.C."/>
            <person name="Zhang X."/>
            <person name="Wright M.E."/>
            <person name="Sharma G."/>
            <person name="Langner J.T."/>
            <person name="Ditty J.L."/>
            <person name="Subuyuj G.A."/>
        </authorList>
    </citation>
    <scope>NUCLEOTIDE SEQUENCE [LARGE SCALE GENOMIC DNA]</scope>
    <source>
        <strain evidence="24 25">Pinkel</strain>
    </source>
</reference>
<feature type="domain" description="CheB-type methylesterase" evidence="22">
    <location>
        <begin position="17"/>
        <end position="200"/>
    </location>
</feature>
<feature type="domain" description="PAC" evidence="21">
    <location>
        <begin position="926"/>
        <end position="979"/>
    </location>
</feature>
<gene>
    <name evidence="24" type="ORF">F8B43_1128</name>
</gene>
<dbReference type="GO" id="GO:0004673">
    <property type="term" value="F:protein histidine kinase activity"/>
    <property type="evidence" value="ECO:0007669"/>
    <property type="project" value="UniProtKB-EC"/>
</dbReference>
<feature type="domain" description="PAC" evidence="21">
    <location>
        <begin position="798"/>
        <end position="849"/>
    </location>
</feature>
<keyword evidence="7" id="KW-0597">Phosphoprotein</keyword>
<dbReference type="RefSeq" id="WP_152276282.1">
    <property type="nucleotide sequence ID" value="NZ_WEKV01000007.1"/>
</dbReference>
<keyword evidence="16" id="KW-0067">ATP-binding</keyword>
<dbReference type="EC" id="2.1.1.80" evidence="4"/>
<proteinExistence type="predicted"/>
<dbReference type="Pfam" id="PF01739">
    <property type="entry name" value="CheR"/>
    <property type="match status" value="1"/>
</dbReference>
<dbReference type="SMART" id="SM00911">
    <property type="entry name" value="HWE_HK"/>
    <property type="match status" value="1"/>
</dbReference>
<dbReference type="PROSITE" id="PS50122">
    <property type="entry name" value="CHEB"/>
    <property type="match status" value="1"/>
</dbReference>
<dbReference type="InterPro" id="IPR022641">
    <property type="entry name" value="CheR_N"/>
</dbReference>
<organism evidence="24 25">
    <name type="scientific">Methylorubrum populi</name>
    <dbReference type="NCBI Taxonomy" id="223967"/>
    <lineage>
        <taxon>Bacteria</taxon>
        <taxon>Pseudomonadati</taxon>
        <taxon>Pseudomonadota</taxon>
        <taxon>Alphaproteobacteria</taxon>
        <taxon>Hyphomicrobiales</taxon>
        <taxon>Methylobacteriaceae</taxon>
        <taxon>Methylorubrum</taxon>
    </lineage>
</organism>
<evidence type="ECO:0000256" key="17">
    <source>
        <dbReference type="ARBA" id="ARBA00022991"/>
    </source>
</evidence>
<evidence type="ECO:0000256" key="2">
    <source>
        <dbReference type="ARBA" id="ARBA00001541"/>
    </source>
</evidence>
<dbReference type="SMART" id="SM00138">
    <property type="entry name" value="MeTrc"/>
    <property type="match status" value="1"/>
</dbReference>
<dbReference type="GO" id="GO:0005737">
    <property type="term" value="C:cytoplasm"/>
    <property type="evidence" value="ECO:0007669"/>
    <property type="project" value="InterPro"/>
</dbReference>
<dbReference type="PROSITE" id="PS50113">
    <property type="entry name" value="PAC"/>
    <property type="match status" value="2"/>
</dbReference>
<dbReference type="GO" id="GO:0032259">
    <property type="term" value="P:methylation"/>
    <property type="evidence" value="ECO:0007669"/>
    <property type="project" value="UniProtKB-KW"/>
</dbReference>
<dbReference type="Gene3D" id="1.10.155.10">
    <property type="entry name" value="Chemotaxis receptor methyltransferase CheR, N-terminal domain"/>
    <property type="match status" value="1"/>
</dbReference>
<dbReference type="Pfam" id="PF01339">
    <property type="entry name" value="CheB_methylest"/>
    <property type="match status" value="1"/>
</dbReference>
<dbReference type="SUPFAM" id="SSF52738">
    <property type="entry name" value="Methylesterase CheB, C-terminal domain"/>
    <property type="match status" value="1"/>
</dbReference>
<dbReference type="InterPro" id="IPR000673">
    <property type="entry name" value="Sig_transdc_resp-reg_Me-estase"/>
</dbReference>
<sequence>MVKSSEEAVAEDGKPVVVALCASAANTRSLVHLLQQLPARPDTAIIVVLQHRETLDAADFGHALEAAGHELNVVAQDMPLAPGRLYLPDPNVIVSVEGDHFRVRPAEQRFGERGTIDSFLVSLLGEMDGRTISVVLAGTGSDGTLGFKAVKEMGGIALAEETEESRSGELAASNIPAALADAVLPIDQLAGRIGASIRQLRSKTVADPRLEGAASSAVRATITSVLRNKTGHDFHGYKEGTFMRRVQRRMQVAQIDDSAAYVEYLRAQPGEAQELFNDLLIGVTQFFRDTKEFELLEHTVIPKLFEGKTRSDQLRIWIIGCSTGEEAYSFGILLREYMATLEEVPQVQIFATDLDGRALAAARAARYAESVVRDVSPERLARWFVREGNTYCIVKEVREMCIFSQHSIIKDPPFSRLDLISCRNLLIYLDADLQSRVIPVFHFALKPEGVLFLGNSENVSRHTNLFAPIEPRSRIFRRLETHSRILPDFPFAVASPRLENRPAASLSARVVEPSLARRAERFVERYTPAYVIVDETYTVLHFSGRTGRYIDPAGGAASLNLLQLVHPDLRLDLRSALVRAAEEERTVHLANRRIEQESEDHLVDLVVEPVKETSAPTRNFFVLFKDGGPAAADPSATSASSQDQRDRIQQLETELRENKDRLQAVAEEAESTNEELKASNEEYQSLNEELQSANEELQTSKEELQSVNEELTTVNGELGLRVQELGRTNSDLKNFLESTQIATVFLDNDLRVMRFTPASAELFHLVESDAGRPLAHIKSRIAYDELQEDARRVLRTLNSSEREIENPQTGTRYMVRVLPYRSVDNFIAGVVITFVDITARKQAEAALRESEERFRQFADASADVLWIRNARTLEFEYVGPAFEALYGAALGSFGRDHLRSWLKLISPKDRKAVIDSFRRVRAGARVSQTFRIRRPSDGEELWLANASFPLFDDRGQVHRIGGIASDVTEAKRAAERQDVLVKELQHRSRNLLGVVTSLATRTVGQGAPVESFTTRLNALGRAQALLSRSGNDTVEVSALVHAELAAYTSAAAQRIKISGPRVLLTSEQVQNFALALHELTTNAVKYGALKDETGSLSVTWERVTNSGQGKRMALNWIESGVSIAPHFLSRRGYGRELIENALAYALQGRTEYVLGLDGLRCRIELPLK</sequence>
<dbReference type="GO" id="GO:0008984">
    <property type="term" value="F:protein-glutamate methylesterase activity"/>
    <property type="evidence" value="ECO:0007669"/>
    <property type="project" value="InterPro"/>
</dbReference>
<dbReference type="SUPFAM" id="SSF47757">
    <property type="entry name" value="Chemotaxis receptor methyltransferase CheR, N-terminal domain"/>
    <property type="match status" value="1"/>
</dbReference>
<keyword evidence="18" id="KW-0675">Receptor</keyword>
<feature type="compositionally biased region" description="Polar residues" evidence="20">
    <location>
        <begin position="681"/>
        <end position="690"/>
    </location>
</feature>
<name>A0A833JA70_9HYPH</name>
<dbReference type="GO" id="GO:0000156">
    <property type="term" value="F:phosphorelay response regulator activity"/>
    <property type="evidence" value="ECO:0007669"/>
    <property type="project" value="InterPro"/>
</dbReference>
<feature type="domain" description="CheR-type methyltransferase" evidence="23">
    <location>
        <begin position="222"/>
        <end position="482"/>
    </location>
</feature>
<dbReference type="Pfam" id="PF07536">
    <property type="entry name" value="HWE_HK"/>
    <property type="match status" value="1"/>
</dbReference>
<dbReference type="PROSITE" id="PS50123">
    <property type="entry name" value="CHER"/>
    <property type="match status" value="1"/>
</dbReference>
<dbReference type="PANTHER" id="PTHR24422">
    <property type="entry name" value="CHEMOTAXIS PROTEIN METHYLTRANSFERASE"/>
    <property type="match status" value="1"/>
</dbReference>
<evidence type="ECO:0000256" key="8">
    <source>
        <dbReference type="ARBA" id="ARBA00022603"/>
    </source>
</evidence>
<dbReference type="Pfam" id="PF03705">
    <property type="entry name" value="CheR_N"/>
    <property type="match status" value="1"/>
</dbReference>
<dbReference type="EMBL" id="WEKV01000007">
    <property type="protein sequence ID" value="KAB7786490.1"/>
    <property type="molecule type" value="Genomic_DNA"/>
</dbReference>
<dbReference type="GO" id="GO:0009881">
    <property type="term" value="F:photoreceptor activity"/>
    <property type="evidence" value="ECO:0007669"/>
    <property type="project" value="UniProtKB-KW"/>
</dbReference>
<evidence type="ECO:0000256" key="18">
    <source>
        <dbReference type="ARBA" id="ARBA00023170"/>
    </source>
</evidence>
<keyword evidence="13" id="KW-0949">S-adenosyl-L-methionine</keyword>
<keyword evidence="10" id="KW-0285">Flavoprotein</keyword>
<dbReference type="SMART" id="SM00091">
    <property type="entry name" value="PAS"/>
    <property type="match status" value="3"/>
</dbReference>
<dbReference type="InterPro" id="IPR013655">
    <property type="entry name" value="PAS_fold_3"/>
</dbReference>
<evidence type="ECO:0000256" key="16">
    <source>
        <dbReference type="ARBA" id="ARBA00022840"/>
    </source>
</evidence>
<evidence type="ECO:0000256" key="10">
    <source>
        <dbReference type="ARBA" id="ARBA00022630"/>
    </source>
</evidence>
<dbReference type="InterPro" id="IPR035909">
    <property type="entry name" value="CheB_C"/>
</dbReference>
<evidence type="ECO:0000256" key="7">
    <source>
        <dbReference type="ARBA" id="ARBA00022553"/>
    </source>
</evidence>
<dbReference type="InterPro" id="IPR000700">
    <property type="entry name" value="PAS-assoc_C"/>
</dbReference>
<evidence type="ECO:0000259" key="22">
    <source>
        <dbReference type="PROSITE" id="PS50122"/>
    </source>
</evidence>
<keyword evidence="12" id="KW-0808">Transferase</keyword>
<evidence type="ECO:0000256" key="15">
    <source>
        <dbReference type="ARBA" id="ARBA00022777"/>
    </source>
</evidence>